<dbReference type="NCBIfam" id="TIGR03857">
    <property type="entry name" value="F420_MSMEG_2249"/>
    <property type="match status" value="1"/>
</dbReference>
<dbReference type="PANTHER" id="PTHR43244">
    <property type="match status" value="1"/>
</dbReference>
<gene>
    <name evidence="4" type="ORF">ACH429_01180</name>
</gene>
<dbReference type="PANTHER" id="PTHR43244:SF1">
    <property type="entry name" value="5,10-METHYLENETETRAHYDROMETHANOPTERIN REDUCTASE"/>
    <property type="match status" value="1"/>
</dbReference>
<dbReference type="Pfam" id="PF00296">
    <property type="entry name" value="Bac_luciferase"/>
    <property type="match status" value="1"/>
</dbReference>
<keyword evidence="1" id="KW-0560">Oxidoreductase</keyword>
<evidence type="ECO:0000313" key="4">
    <source>
        <dbReference type="EMBL" id="MFI1962754.1"/>
    </source>
</evidence>
<feature type="compositionally biased region" description="Pro residues" evidence="2">
    <location>
        <begin position="353"/>
        <end position="370"/>
    </location>
</feature>
<evidence type="ECO:0000256" key="2">
    <source>
        <dbReference type="SAM" id="MobiDB-lite"/>
    </source>
</evidence>
<dbReference type="InterPro" id="IPR036661">
    <property type="entry name" value="Luciferase-like_sf"/>
</dbReference>
<comment type="caution">
    <text evidence="4">The sequence shown here is derived from an EMBL/GenBank/DDBJ whole genome shotgun (WGS) entry which is preliminary data.</text>
</comment>
<sequence>MIPLPPAPLPLGSYVLPGGTTDPSQAIGQALAAERIGLTTLWISERLGHRDLGVVAGALGQATTSVNIGSAITPFHIRHPAVLASLASTMQTLTHGRFLLGLGRGGAWLAGLGVTPATPAQTVVDIAAILRRLWAGDTVTYRGPAGHYPRLQLAGPPQTAPAPLLMAALGPNSLRLAGQHFDGVILPAFLTPQAVARMTTAARSAAQAAGRDPAALRIYATVLTLADPTPHDRDILAGRAVGYLHPPPHGDRIAHLNGWNPAPLARLRAHPLLAGLGPALADEKYRPQELAGPARLIPDSWLATSTATGTPAACTLRLAEYLDAGADELILHGTPPDRLGSLTTAYQRTTTTGPPPPAPADHPSPPQPTA</sequence>
<dbReference type="CDD" id="cd01097">
    <property type="entry name" value="Tetrahydromethanopterin_reductase"/>
    <property type="match status" value="1"/>
</dbReference>
<dbReference type="InterPro" id="IPR050564">
    <property type="entry name" value="F420-G6PD/mer"/>
</dbReference>
<reference evidence="4 5" key="1">
    <citation type="submission" date="2024-10" db="EMBL/GenBank/DDBJ databases">
        <title>The Natural Products Discovery Center: Release of the First 8490 Sequenced Strains for Exploring Actinobacteria Biosynthetic Diversity.</title>
        <authorList>
            <person name="Kalkreuter E."/>
            <person name="Kautsar S.A."/>
            <person name="Yang D."/>
            <person name="Bader C.D."/>
            <person name="Teijaro C.N."/>
            <person name="Fluegel L."/>
            <person name="Davis C.M."/>
            <person name="Simpson J.R."/>
            <person name="Lauterbach L."/>
            <person name="Steele A.D."/>
            <person name="Gui C."/>
            <person name="Meng S."/>
            <person name="Li G."/>
            <person name="Viehrig K."/>
            <person name="Ye F."/>
            <person name="Su P."/>
            <person name="Kiefer A.F."/>
            <person name="Nichols A."/>
            <person name="Cepeda A.J."/>
            <person name="Yan W."/>
            <person name="Fan B."/>
            <person name="Jiang Y."/>
            <person name="Adhikari A."/>
            <person name="Zheng C.-J."/>
            <person name="Schuster L."/>
            <person name="Cowan T.M."/>
            <person name="Smanski M.J."/>
            <person name="Chevrette M.G."/>
            <person name="De Carvalho L.P.S."/>
            <person name="Shen B."/>
        </authorList>
    </citation>
    <scope>NUCLEOTIDE SEQUENCE [LARGE SCALE GENOMIC DNA]</scope>
    <source>
        <strain evidence="4 5">NPDC020327</strain>
    </source>
</reference>
<organism evidence="4 5">
    <name type="scientific">Streptomyces pathocidini</name>
    <dbReference type="NCBI Taxonomy" id="1650571"/>
    <lineage>
        <taxon>Bacteria</taxon>
        <taxon>Bacillati</taxon>
        <taxon>Actinomycetota</taxon>
        <taxon>Actinomycetes</taxon>
        <taxon>Kitasatosporales</taxon>
        <taxon>Streptomycetaceae</taxon>
        <taxon>Streptomyces</taxon>
    </lineage>
</organism>
<feature type="domain" description="Luciferase-like" evidence="3">
    <location>
        <begin position="21"/>
        <end position="328"/>
    </location>
</feature>
<dbReference type="InterPro" id="IPR022378">
    <property type="entry name" value="F420_OxRdatse_MSMEG2249_pred"/>
</dbReference>
<dbReference type="Gene3D" id="3.20.20.30">
    <property type="entry name" value="Luciferase-like domain"/>
    <property type="match status" value="1"/>
</dbReference>
<name>A0ABW7UJA6_9ACTN</name>
<accession>A0ABW7UJA6</accession>
<feature type="region of interest" description="Disordered" evidence="2">
    <location>
        <begin position="332"/>
        <end position="370"/>
    </location>
</feature>
<evidence type="ECO:0000313" key="5">
    <source>
        <dbReference type="Proteomes" id="UP001611548"/>
    </source>
</evidence>
<keyword evidence="5" id="KW-1185">Reference proteome</keyword>
<dbReference type="Proteomes" id="UP001611548">
    <property type="component" value="Unassembled WGS sequence"/>
</dbReference>
<dbReference type="SUPFAM" id="SSF51679">
    <property type="entry name" value="Bacterial luciferase-like"/>
    <property type="match status" value="1"/>
</dbReference>
<protein>
    <submittedName>
        <fullName evidence="4">TIGR03857 family LLM class F420-dependent oxidoreductase</fullName>
    </submittedName>
</protein>
<dbReference type="InterPro" id="IPR011251">
    <property type="entry name" value="Luciferase-like_dom"/>
</dbReference>
<proteinExistence type="predicted"/>
<dbReference type="EMBL" id="JBIRWE010000001">
    <property type="protein sequence ID" value="MFI1962754.1"/>
    <property type="molecule type" value="Genomic_DNA"/>
</dbReference>
<evidence type="ECO:0000259" key="3">
    <source>
        <dbReference type="Pfam" id="PF00296"/>
    </source>
</evidence>
<dbReference type="RefSeq" id="WP_398717913.1">
    <property type="nucleotide sequence ID" value="NZ_JBIRWE010000001.1"/>
</dbReference>
<evidence type="ECO:0000256" key="1">
    <source>
        <dbReference type="ARBA" id="ARBA00023002"/>
    </source>
</evidence>